<dbReference type="InterPro" id="IPR016032">
    <property type="entry name" value="Sig_transdc_resp-reg_C-effctor"/>
</dbReference>
<dbReference type="Gene3D" id="1.10.10.10">
    <property type="entry name" value="Winged helix-like DNA-binding domain superfamily/Winged helix DNA-binding domain"/>
    <property type="match status" value="1"/>
</dbReference>
<reference evidence="5" key="1">
    <citation type="submission" date="2018-06" db="EMBL/GenBank/DDBJ databases">
        <authorList>
            <person name="Zhirakovskaya E."/>
        </authorList>
    </citation>
    <scope>NUCLEOTIDE SEQUENCE</scope>
</reference>
<sequence>MQILVADDHDLYRFGICQLIKEIDPNYQIFEARDHQQARESLKKNKQLDLVLYDLTMPGMKGIDAVQLIIKQYPAIALAVLSASENPFEIQKIMDLGAMGFIPKSASNATITAAIQVVLSGNYFTPTIPDMGSINELTSRQLEILHKLKEGKSNKTIGSELNITDTTVKAHLHTIFQILDVHNRTQAANIVNELETIGLQD</sequence>
<dbReference type="CDD" id="cd06170">
    <property type="entry name" value="LuxR_C_like"/>
    <property type="match status" value="1"/>
</dbReference>
<evidence type="ECO:0000256" key="1">
    <source>
        <dbReference type="ARBA" id="ARBA00022553"/>
    </source>
</evidence>
<dbReference type="InterPro" id="IPR051015">
    <property type="entry name" value="EvgA-like"/>
</dbReference>
<proteinExistence type="predicted"/>
<dbReference type="PROSITE" id="PS50043">
    <property type="entry name" value="HTH_LUXR_2"/>
    <property type="match status" value="1"/>
</dbReference>
<dbReference type="InterPro" id="IPR000792">
    <property type="entry name" value="Tscrpt_reg_LuxR_C"/>
</dbReference>
<dbReference type="InterPro" id="IPR036388">
    <property type="entry name" value="WH-like_DNA-bd_sf"/>
</dbReference>
<dbReference type="SUPFAM" id="SSF52172">
    <property type="entry name" value="CheY-like"/>
    <property type="match status" value="1"/>
</dbReference>
<dbReference type="Pfam" id="PF00196">
    <property type="entry name" value="GerE"/>
    <property type="match status" value="1"/>
</dbReference>
<dbReference type="Gene3D" id="3.40.50.2300">
    <property type="match status" value="1"/>
</dbReference>
<evidence type="ECO:0000313" key="5">
    <source>
        <dbReference type="EMBL" id="VAW94887.1"/>
    </source>
</evidence>
<keyword evidence="2" id="KW-0238">DNA-binding</keyword>
<dbReference type="SUPFAM" id="SSF46894">
    <property type="entry name" value="C-terminal effector domain of the bipartite response regulators"/>
    <property type="match status" value="1"/>
</dbReference>
<dbReference type="PANTHER" id="PTHR45566">
    <property type="entry name" value="HTH-TYPE TRANSCRIPTIONAL REGULATOR YHJB-RELATED"/>
    <property type="match status" value="1"/>
</dbReference>
<dbReference type="AlphaFoldDB" id="A0A3B1A5L8"/>
<name>A0A3B1A5L8_9ZZZZ</name>
<dbReference type="SMART" id="SM00421">
    <property type="entry name" value="HTH_LUXR"/>
    <property type="match status" value="1"/>
</dbReference>
<evidence type="ECO:0000259" key="3">
    <source>
        <dbReference type="PROSITE" id="PS50043"/>
    </source>
</evidence>
<dbReference type="PROSITE" id="PS50110">
    <property type="entry name" value="RESPONSE_REGULATORY"/>
    <property type="match status" value="1"/>
</dbReference>
<dbReference type="Pfam" id="PF00072">
    <property type="entry name" value="Response_reg"/>
    <property type="match status" value="1"/>
</dbReference>
<dbReference type="CDD" id="cd17535">
    <property type="entry name" value="REC_NarL-like"/>
    <property type="match status" value="1"/>
</dbReference>
<protein>
    <recommendedName>
        <fullName evidence="6">Two-component transcriptional response regulator, LuxR family</fullName>
    </recommendedName>
</protein>
<dbReference type="SMART" id="SM00448">
    <property type="entry name" value="REC"/>
    <property type="match status" value="1"/>
</dbReference>
<dbReference type="GO" id="GO:0000160">
    <property type="term" value="P:phosphorelay signal transduction system"/>
    <property type="evidence" value="ECO:0007669"/>
    <property type="project" value="InterPro"/>
</dbReference>
<evidence type="ECO:0000256" key="2">
    <source>
        <dbReference type="ARBA" id="ARBA00023125"/>
    </source>
</evidence>
<feature type="domain" description="Response regulatory" evidence="4">
    <location>
        <begin position="2"/>
        <end position="119"/>
    </location>
</feature>
<dbReference type="PRINTS" id="PR00038">
    <property type="entry name" value="HTHLUXR"/>
</dbReference>
<organism evidence="5">
    <name type="scientific">hydrothermal vent metagenome</name>
    <dbReference type="NCBI Taxonomy" id="652676"/>
    <lineage>
        <taxon>unclassified sequences</taxon>
        <taxon>metagenomes</taxon>
        <taxon>ecological metagenomes</taxon>
    </lineage>
</organism>
<dbReference type="PANTHER" id="PTHR45566:SF1">
    <property type="entry name" value="HTH-TYPE TRANSCRIPTIONAL REGULATOR YHJB-RELATED"/>
    <property type="match status" value="1"/>
</dbReference>
<dbReference type="GO" id="GO:0003677">
    <property type="term" value="F:DNA binding"/>
    <property type="evidence" value="ECO:0007669"/>
    <property type="project" value="UniProtKB-KW"/>
</dbReference>
<dbReference type="EMBL" id="UOFS01000019">
    <property type="protein sequence ID" value="VAW94887.1"/>
    <property type="molecule type" value="Genomic_DNA"/>
</dbReference>
<gene>
    <name evidence="5" type="ORF">MNBD_GAMMA22-1669</name>
</gene>
<evidence type="ECO:0000259" key="4">
    <source>
        <dbReference type="PROSITE" id="PS50110"/>
    </source>
</evidence>
<dbReference type="GO" id="GO:0006355">
    <property type="term" value="P:regulation of DNA-templated transcription"/>
    <property type="evidence" value="ECO:0007669"/>
    <property type="project" value="InterPro"/>
</dbReference>
<accession>A0A3B1A5L8</accession>
<dbReference type="InterPro" id="IPR058245">
    <property type="entry name" value="NreC/VraR/RcsB-like_REC"/>
</dbReference>
<feature type="domain" description="HTH luxR-type" evidence="3">
    <location>
        <begin position="130"/>
        <end position="195"/>
    </location>
</feature>
<evidence type="ECO:0008006" key="6">
    <source>
        <dbReference type="Google" id="ProtNLM"/>
    </source>
</evidence>
<dbReference type="InterPro" id="IPR001789">
    <property type="entry name" value="Sig_transdc_resp-reg_receiver"/>
</dbReference>
<keyword evidence="1" id="KW-0597">Phosphoprotein</keyword>
<dbReference type="InterPro" id="IPR011006">
    <property type="entry name" value="CheY-like_superfamily"/>
</dbReference>